<evidence type="ECO:0000256" key="3">
    <source>
        <dbReference type="ARBA" id="ARBA00022989"/>
    </source>
</evidence>
<accession>A0A0C3EW00</accession>
<dbReference type="Proteomes" id="UP000054166">
    <property type="component" value="Unassembled WGS sequence"/>
</dbReference>
<name>A0A0C3EW00_PILCF</name>
<organism evidence="7 8">
    <name type="scientific">Piloderma croceum (strain F 1598)</name>
    <dbReference type="NCBI Taxonomy" id="765440"/>
    <lineage>
        <taxon>Eukaryota</taxon>
        <taxon>Fungi</taxon>
        <taxon>Dikarya</taxon>
        <taxon>Basidiomycota</taxon>
        <taxon>Agaricomycotina</taxon>
        <taxon>Agaricomycetes</taxon>
        <taxon>Agaricomycetidae</taxon>
        <taxon>Atheliales</taxon>
        <taxon>Atheliaceae</taxon>
        <taxon>Piloderma</taxon>
    </lineage>
</organism>
<feature type="transmembrane region" description="Helical" evidence="5">
    <location>
        <begin position="222"/>
        <end position="242"/>
    </location>
</feature>
<comment type="subcellular location">
    <subcellularLocation>
        <location evidence="1">Membrane</location>
        <topology evidence="1">Multi-pass membrane protein</topology>
    </subcellularLocation>
</comment>
<dbReference type="Gene3D" id="1.20.1250.20">
    <property type="entry name" value="MFS general substrate transporter like domains"/>
    <property type="match status" value="1"/>
</dbReference>
<proteinExistence type="predicted"/>
<dbReference type="GO" id="GO:0005886">
    <property type="term" value="C:plasma membrane"/>
    <property type="evidence" value="ECO:0007669"/>
    <property type="project" value="TreeGrafter"/>
</dbReference>
<evidence type="ECO:0000259" key="6">
    <source>
        <dbReference type="PROSITE" id="PS50850"/>
    </source>
</evidence>
<feature type="transmembrane region" description="Helical" evidence="5">
    <location>
        <begin position="100"/>
        <end position="121"/>
    </location>
</feature>
<evidence type="ECO:0000256" key="5">
    <source>
        <dbReference type="SAM" id="Phobius"/>
    </source>
</evidence>
<dbReference type="PANTHER" id="PTHR23502:SF74">
    <property type="entry name" value="MAJOR FACILITATOR SUPERFAMILY (MFS) PROFILE DOMAIN-CONTAINING PROTEIN"/>
    <property type="match status" value="1"/>
</dbReference>
<evidence type="ECO:0000256" key="2">
    <source>
        <dbReference type="ARBA" id="ARBA00022692"/>
    </source>
</evidence>
<dbReference type="FunCoup" id="A0A0C3EW00">
    <property type="interactions" value="119"/>
</dbReference>
<protein>
    <recommendedName>
        <fullName evidence="6">Major facilitator superfamily (MFS) profile domain-containing protein</fullName>
    </recommendedName>
</protein>
<evidence type="ECO:0000256" key="4">
    <source>
        <dbReference type="ARBA" id="ARBA00023136"/>
    </source>
</evidence>
<dbReference type="PROSITE" id="PS50850">
    <property type="entry name" value="MFS"/>
    <property type="match status" value="1"/>
</dbReference>
<keyword evidence="3 5" id="KW-1133">Transmembrane helix</keyword>
<dbReference type="InterPro" id="IPR036259">
    <property type="entry name" value="MFS_trans_sf"/>
</dbReference>
<feature type="domain" description="Major facilitator superfamily (MFS) profile" evidence="6">
    <location>
        <begin position="66"/>
        <end position="500"/>
    </location>
</feature>
<dbReference type="STRING" id="765440.A0A0C3EW00"/>
<dbReference type="GO" id="GO:0022857">
    <property type="term" value="F:transmembrane transporter activity"/>
    <property type="evidence" value="ECO:0007669"/>
    <property type="project" value="InterPro"/>
</dbReference>
<dbReference type="EMBL" id="KN833032">
    <property type="protein sequence ID" value="KIM76690.1"/>
    <property type="molecule type" value="Genomic_DNA"/>
</dbReference>
<keyword evidence="8" id="KW-1185">Reference proteome</keyword>
<feature type="transmembrane region" description="Helical" evidence="5">
    <location>
        <begin position="405"/>
        <end position="426"/>
    </location>
</feature>
<dbReference type="FunFam" id="1.20.1250.20:FF:000082">
    <property type="entry name" value="MFS multidrug transporter, putative"/>
    <property type="match status" value="1"/>
</dbReference>
<feature type="transmembrane region" description="Helical" evidence="5">
    <location>
        <begin position="133"/>
        <end position="151"/>
    </location>
</feature>
<feature type="transmembrane region" description="Helical" evidence="5">
    <location>
        <begin position="379"/>
        <end position="399"/>
    </location>
</feature>
<sequence length="548" mass="60222">MQTKLSKPPTYPALPLPAAKRDHAPLTSTLHDQDVKFVFDDKYYDLVTWDGPNDPANPQNWSKGYKWFLTMICSFMSISMASSAPSAASNSIATEFNVSYEISVLITTLFQCGYVVGPILWGPGSELVGRRPIFLSTMVAFTLLHLGQSLAPNMTTLLVTRFLAGFFGAAPLSNCAAVIFDIWPVVGRGAATAIIITSVFFGTAVGPVLGSFITESSLGWRGLFWIIMIYPAICTVLASLLLPETYAPVLLQQKAKRLRATDPITNRFIYTEHETHDWSLKGVLHRTLYRPFYMLANEPILMLVTAFLSLENGILYGLFEAIPVIFTEKRDFSVFQAGLIFCGVGVGTFIGAILSIYLDGNTPEVINKWQGFPPPENRLYGALVGGPCLITGIFWLGWAGEYPSVPWYIPALSTIPIGASITLVFISFSAYLLDTYLMYSASAIAASVMVRSCIGAVFPLFTLQMLTKMGINWAATLLGLIGLLLTCGLFLFFKFGSRIRSRSKFAPCFDISMAKTYEDHKLNVGVQVLGRVVIRGAVHTKVSWIDLS</sequence>
<evidence type="ECO:0000256" key="1">
    <source>
        <dbReference type="ARBA" id="ARBA00004141"/>
    </source>
</evidence>
<feature type="transmembrane region" description="Helical" evidence="5">
    <location>
        <begin position="300"/>
        <end position="319"/>
    </location>
</feature>
<dbReference type="PANTHER" id="PTHR23502">
    <property type="entry name" value="MAJOR FACILITATOR SUPERFAMILY"/>
    <property type="match status" value="1"/>
</dbReference>
<dbReference type="InterPro" id="IPR011701">
    <property type="entry name" value="MFS"/>
</dbReference>
<dbReference type="Pfam" id="PF07690">
    <property type="entry name" value="MFS_1"/>
    <property type="match status" value="1"/>
</dbReference>
<gene>
    <name evidence="7" type="ORF">PILCRDRAFT_639701</name>
</gene>
<dbReference type="AlphaFoldDB" id="A0A0C3EW00"/>
<feature type="transmembrane region" description="Helical" evidence="5">
    <location>
        <begin position="163"/>
        <end position="183"/>
    </location>
</feature>
<keyword evidence="2 5" id="KW-0812">Transmembrane</keyword>
<feature type="transmembrane region" description="Helical" evidence="5">
    <location>
        <begin position="334"/>
        <end position="358"/>
    </location>
</feature>
<evidence type="ECO:0000313" key="8">
    <source>
        <dbReference type="Proteomes" id="UP000054166"/>
    </source>
</evidence>
<feature type="transmembrane region" description="Helical" evidence="5">
    <location>
        <begin position="473"/>
        <end position="493"/>
    </location>
</feature>
<dbReference type="SUPFAM" id="SSF103473">
    <property type="entry name" value="MFS general substrate transporter"/>
    <property type="match status" value="1"/>
</dbReference>
<reference evidence="8" key="2">
    <citation type="submission" date="2015-01" db="EMBL/GenBank/DDBJ databases">
        <title>Evolutionary Origins and Diversification of the Mycorrhizal Mutualists.</title>
        <authorList>
            <consortium name="DOE Joint Genome Institute"/>
            <consortium name="Mycorrhizal Genomics Consortium"/>
            <person name="Kohler A."/>
            <person name="Kuo A."/>
            <person name="Nagy L.G."/>
            <person name="Floudas D."/>
            <person name="Copeland A."/>
            <person name="Barry K.W."/>
            <person name="Cichocki N."/>
            <person name="Veneault-Fourrey C."/>
            <person name="LaButti K."/>
            <person name="Lindquist E.A."/>
            <person name="Lipzen A."/>
            <person name="Lundell T."/>
            <person name="Morin E."/>
            <person name="Murat C."/>
            <person name="Riley R."/>
            <person name="Ohm R."/>
            <person name="Sun H."/>
            <person name="Tunlid A."/>
            <person name="Henrissat B."/>
            <person name="Grigoriev I.V."/>
            <person name="Hibbett D.S."/>
            <person name="Martin F."/>
        </authorList>
    </citation>
    <scope>NUCLEOTIDE SEQUENCE [LARGE SCALE GENOMIC DNA]</scope>
    <source>
        <strain evidence="8">F 1598</strain>
    </source>
</reference>
<feature type="transmembrane region" description="Helical" evidence="5">
    <location>
        <begin position="438"/>
        <end position="461"/>
    </location>
</feature>
<evidence type="ECO:0000313" key="7">
    <source>
        <dbReference type="EMBL" id="KIM76690.1"/>
    </source>
</evidence>
<dbReference type="HOGENOM" id="CLU_008455_11_4_1"/>
<feature type="transmembrane region" description="Helical" evidence="5">
    <location>
        <begin position="67"/>
        <end position="88"/>
    </location>
</feature>
<dbReference type="InterPro" id="IPR020846">
    <property type="entry name" value="MFS_dom"/>
</dbReference>
<dbReference type="OrthoDB" id="9986881at2759"/>
<reference evidence="7 8" key="1">
    <citation type="submission" date="2014-04" db="EMBL/GenBank/DDBJ databases">
        <authorList>
            <consortium name="DOE Joint Genome Institute"/>
            <person name="Kuo A."/>
            <person name="Tarkka M."/>
            <person name="Buscot F."/>
            <person name="Kohler A."/>
            <person name="Nagy L.G."/>
            <person name="Floudas D."/>
            <person name="Copeland A."/>
            <person name="Barry K.W."/>
            <person name="Cichocki N."/>
            <person name="Veneault-Fourrey C."/>
            <person name="LaButti K."/>
            <person name="Lindquist E.A."/>
            <person name="Lipzen A."/>
            <person name="Lundell T."/>
            <person name="Morin E."/>
            <person name="Murat C."/>
            <person name="Sun H."/>
            <person name="Tunlid A."/>
            <person name="Henrissat B."/>
            <person name="Grigoriev I.V."/>
            <person name="Hibbett D.S."/>
            <person name="Martin F."/>
            <person name="Nordberg H.P."/>
            <person name="Cantor M.N."/>
            <person name="Hua S.X."/>
        </authorList>
    </citation>
    <scope>NUCLEOTIDE SEQUENCE [LARGE SCALE GENOMIC DNA]</scope>
    <source>
        <strain evidence="7 8">F 1598</strain>
    </source>
</reference>
<feature type="transmembrane region" description="Helical" evidence="5">
    <location>
        <begin position="190"/>
        <end position="210"/>
    </location>
</feature>
<dbReference type="InParanoid" id="A0A0C3EW00"/>
<keyword evidence="4 5" id="KW-0472">Membrane</keyword>